<dbReference type="PANTHER" id="PTHR30468:SF1">
    <property type="entry name" value="ALPHA-KETOGLUTARATE-DEPENDENT SULFONATE DIOXYGENASE"/>
    <property type="match status" value="1"/>
</dbReference>
<evidence type="ECO:0000256" key="2">
    <source>
        <dbReference type="ARBA" id="ARBA00022723"/>
    </source>
</evidence>
<keyword evidence="8" id="KW-1185">Reference proteome</keyword>
<evidence type="ECO:0000256" key="1">
    <source>
        <dbReference type="ARBA" id="ARBA00005896"/>
    </source>
</evidence>
<dbReference type="Pfam" id="PF02668">
    <property type="entry name" value="TauD"/>
    <property type="match status" value="1"/>
</dbReference>
<dbReference type="GO" id="GO:0016706">
    <property type="term" value="F:2-oxoglutarate-dependent dioxygenase activity"/>
    <property type="evidence" value="ECO:0007669"/>
    <property type="project" value="TreeGrafter"/>
</dbReference>
<dbReference type="EMBL" id="CP047020">
    <property type="protein sequence ID" value="QHA03153.1"/>
    <property type="molecule type" value="Genomic_DNA"/>
</dbReference>
<evidence type="ECO:0000256" key="3">
    <source>
        <dbReference type="ARBA" id="ARBA00022964"/>
    </source>
</evidence>
<dbReference type="PANTHER" id="PTHR30468">
    <property type="entry name" value="ALPHA-KETOGLUTARATE-DEPENDENT SULFONATE DIOXYGENASE"/>
    <property type="match status" value="1"/>
</dbReference>
<sequence length="288" mass="32574">MSDALTTAFDVRPLTSALGAEIRGVRLEEITDAEFAELHRLLLKYLVIFIPGQENWSAESRIAFGRRFGALEEHAYLPHLDGHPQIQVIDSEQNGKIPIWHTDMTYTSNPPIGSILQIVDGPPQGGDTMWSNQYLAYEGLSAPLRDLLDGLTAIHAIHIPGLDSRAEHPVVRVHPETGRRALFVNRAHTSHIAQLSRNESDSLLQYLHGFATSPEFTCRHHWKPGDVAIWDNRVTQHYAVDDYAERRWGLRVVVLGDTPAGSEPRWDHYRPVPDQRYAPDWVNAKEAY</sequence>
<dbReference type="InterPro" id="IPR051323">
    <property type="entry name" value="AtsK-like"/>
</dbReference>
<evidence type="ECO:0000256" key="5">
    <source>
        <dbReference type="ARBA" id="ARBA00023004"/>
    </source>
</evidence>
<evidence type="ECO:0000256" key="4">
    <source>
        <dbReference type="ARBA" id="ARBA00023002"/>
    </source>
</evidence>
<organism evidence="7 8">
    <name type="scientific">Streptomyces broussonetiae</name>
    <dbReference type="NCBI Taxonomy" id="2686304"/>
    <lineage>
        <taxon>Bacteria</taxon>
        <taxon>Bacillati</taxon>
        <taxon>Actinomycetota</taxon>
        <taxon>Actinomycetes</taxon>
        <taxon>Kitasatosporales</taxon>
        <taxon>Streptomycetaceae</taxon>
        <taxon>Streptomyces</taxon>
    </lineage>
</organism>
<dbReference type="Gene3D" id="3.60.130.10">
    <property type="entry name" value="Clavaminate synthase-like"/>
    <property type="match status" value="1"/>
</dbReference>
<keyword evidence="4" id="KW-0560">Oxidoreductase</keyword>
<dbReference type="RefSeq" id="WP_158918860.1">
    <property type="nucleotide sequence ID" value="NZ_CP047020.1"/>
</dbReference>
<feature type="domain" description="TauD/TfdA-like" evidence="6">
    <location>
        <begin position="10"/>
        <end position="252"/>
    </location>
</feature>
<gene>
    <name evidence="7" type="ORF">GQF42_07585</name>
</gene>
<evidence type="ECO:0000313" key="8">
    <source>
        <dbReference type="Proteomes" id="UP000436138"/>
    </source>
</evidence>
<accession>A0A6I6MS61</accession>
<dbReference type="GO" id="GO:0005737">
    <property type="term" value="C:cytoplasm"/>
    <property type="evidence" value="ECO:0007669"/>
    <property type="project" value="TreeGrafter"/>
</dbReference>
<dbReference type="GO" id="GO:0046872">
    <property type="term" value="F:metal ion binding"/>
    <property type="evidence" value="ECO:0007669"/>
    <property type="project" value="UniProtKB-KW"/>
</dbReference>
<reference evidence="7 8" key="1">
    <citation type="submission" date="2019-12" db="EMBL/GenBank/DDBJ databases">
        <title>Streptomyces sp. strain T44 isolated from rhizosphere soil of Broussonetia papyrifera.</title>
        <authorList>
            <person name="Mo P."/>
        </authorList>
    </citation>
    <scope>NUCLEOTIDE SEQUENCE [LARGE SCALE GENOMIC DNA]</scope>
    <source>
        <strain evidence="7 8">T44</strain>
    </source>
</reference>
<dbReference type="InterPro" id="IPR042098">
    <property type="entry name" value="TauD-like_sf"/>
</dbReference>
<keyword evidence="5" id="KW-0408">Iron</keyword>
<dbReference type="Proteomes" id="UP000436138">
    <property type="component" value="Chromosome"/>
</dbReference>
<dbReference type="AlphaFoldDB" id="A0A6I6MS61"/>
<keyword evidence="2" id="KW-0479">Metal-binding</keyword>
<comment type="similarity">
    <text evidence="1">Belongs to the TfdA dioxygenase family.</text>
</comment>
<dbReference type="InterPro" id="IPR003819">
    <property type="entry name" value="TauD/TfdA-like"/>
</dbReference>
<dbReference type="KEGG" id="sbro:GQF42_07585"/>
<proteinExistence type="inferred from homology"/>
<keyword evidence="3 7" id="KW-0223">Dioxygenase</keyword>
<evidence type="ECO:0000259" key="6">
    <source>
        <dbReference type="Pfam" id="PF02668"/>
    </source>
</evidence>
<protein>
    <submittedName>
        <fullName evidence="7">Taurine dioxygenase</fullName>
    </submittedName>
</protein>
<name>A0A6I6MS61_9ACTN</name>
<dbReference type="SUPFAM" id="SSF51197">
    <property type="entry name" value="Clavaminate synthase-like"/>
    <property type="match status" value="1"/>
</dbReference>
<evidence type="ECO:0000313" key="7">
    <source>
        <dbReference type="EMBL" id="QHA03153.1"/>
    </source>
</evidence>